<protein>
    <submittedName>
        <fullName evidence="1">Uncharacterized protein</fullName>
    </submittedName>
</protein>
<evidence type="ECO:0000313" key="2">
    <source>
        <dbReference type="EMBL" id="VDD19795.1"/>
    </source>
</evidence>
<sequence length="41" mass="4848">MAMKSNGKSIVSFNHDEKLMFFKDVSLGHHEAQLRFRLIHF</sequence>
<evidence type="ECO:0000313" key="1">
    <source>
        <dbReference type="EMBL" id="CAG7911362.1"/>
    </source>
</evidence>
<dbReference type="EMBL" id="LS974626">
    <property type="protein sequence ID" value="CAG7911362.1"/>
    <property type="molecule type" value="Genomic_DNA"/>
</dbReference>
<name>A0A3P6DBM0_BRACM</name>
<reference evidence="2" key="1">
    <citation type="submission" date="2018-11" db="EMBL/GenBank/DDBJ databases">
        <authorList>
            <consortium name="Genoscope - CEA"/>
            <person name="William W."/>
        </authorList>
    </citation>
    <scope>NUCLEOTIDE SEQUENCE</scope>
</reference>
<dbReference type="EMBL" id="LR031577">
    <property type="protein sequence ID" value="VDD19795.1"/>
    <property type="molecule type" value="Genomic_DNA"/>
</dbReference>
<dbReference type="Proteomes" id="UP000694005">
    <property type="component" value="Chromosome A10"/>
</dbReference>
<gene>
    <name evidence="2" type="ORF">BRAA10T44565Z</name>
    <name evidence="1" type="ORF">BRAPAZ1V2_A10P26080.2</name>
</gene>
<dbReference type="AlphaFoldDB" id="A0A3P6DBM0"/>
<accession>A0A3P6DBM0</accession>
<organism evidence="2">
    <name type="scientific">Brassica campestris</name>
    <name type="common">Field mustard</name>
    <dbReference type="NCBI Taxonomy" id="3711"/>
    <lineage>
        <taxon>Eukaryota</taxon>
        <taxon>Viridiplantae</taxon>
        <taxon>Streptophyta</taxon>
        <taxon>Embryophyta</taxon>
        <taxon>Tracheophyta</taxon>
        <taxon>Spermatophyta</taxon>
        <taxon>Magnoliopsida</taxon>
        <taxon>eudicotyledons</taxon>
        <taxon>Gunneridae</taxon>
        <taxon>Pentapetalae</taxon>
        <taxon>rosids</taxon>
        <taxon>malvids</taxon>
        <taxon>Brassicales</taxon>
        <taxon>Brassicaceae</taxon>
        <taxon>Brassiceae</taxon>
        <taxon>Brassica</taxon>
    </lineage>
</organism>
<dbReference type="Gramene" id="A10p26080.2_BraZ1">
    <property type="protein sequence ID" value="A10p26080.2_BraZ1.CDS.1"/>
    <property type="gene ID" value="A10g26080.2_BraZ1"/>
</dbReference>
<proteinExistence type="predicted"/>